<evidence type="ECO:0000313" key="2">
    <source>
        <dbReference type="EMBL" id="OCT45753.1"/>
    </source>
</evidence>
<sequence length="501" mass="54458">MDDNLLDAPNNVWATAASAPGMGIPAWLYRRCLYLLDAESMPDAIDTRGRIQDDLLTQTGIRVPCQLMRAITLTYIDMNPYRRNQIHNFTEAQMRPAEGDGQIQPVGPIRREADNVAQEERNRMEAAHILLSISGQVPQAASLTVDLEFPEETGRTNQGYHFQDHSSVRASIPADDHGLAPVTGGHDANASRSQTHPQQGLLLGPGEQDASPLTEIERSGTQARLRAILRDINAAEIIGMPLDGEHVQPIGQYLSPLEQHLPPAPPPRGDDDVLTTASRTRAGPGTGKGGSKTATPAVTAKVDTFGGRPTERPRRARPTRAQQKPAASVASERVTRSSAAKRKREELDDADKTQADGEYSSSISKDENQATKRPRLILSINIATGKISKSAGEDAQTKDKATGEDQNHGKDKGRTSAPAQLQGPKDRPTPMTPRRLILHPPTMINPRRLILNPPKAPAETKSTGKSRKRPRSPEQQEKGDAAKDSDNDKGNVPAKKRRTGK</sequence>
<accession>A0A1C1CB31</accession>
<dbReference type="Proteomes" id="UP000094526">
    <property type="component" value="Unassembled WGS sequence"/>
</dbReference>
<dbReference type="EMBL" id="LGRB01000019">
    <property type="protein sequence ID" value="OCT45753.1"/>
    <property type="molecule type" value="Genomic_DNA"/>
</dbReference>
<feature type="compositionally biased region" description="Basic and acidic residues" evidence="1">
    <location>
        <begin position="391"/>
        <end position="414"/>
    </location>
</feature>
<evidence type="ECO:0000313" key="3">
    <source>
        <dbReference type="Proteomes" id="UP000094526"/>
    </source>
</evidence>
<feature type="compositionally biased region" description="Basic and acidic residues" evidence="1">
    <location>
        <begin position="471"/>
        <end position="489"/>
    </location>
</feature>
<evidence type="ECO:0000256" key="1">
    <source>
        <dbReference type="SAM" id="MobiDB-lite"/>
    </source>
</evidence>
<organism evidence="2 3">
    <name type="scientific">Cladophialophora carrionii</name>
    <dbReference type="NCBI Taxonomy" id="86049"/>
    <lineage>
        <taxon>Eukaryota</taxon>
        <taxon>Fungi</taxon>
        <taxon>Dikarya</taxon>
        <taxon>Ascomycota</taxon>
        <taxon>Pezizomycotina</taxon>
        <taxon>Eurotiomycetes</taxon>
        <taxon>Chaetothyriomycetidae</taxon>
        <taxon>Chaetothyriales</taxon>
        <taxon>Herpotrichiellaceae</taxon>
        <taxon>Cladophialophora</taxon>
    </lineage>
</organism>
<feature type="region of interest" description="Disordered" evidence="1">
    <location>
        <begin position="172"/>
        <end position="212"/>
    </location>
</feature>
<dbReference type="VEuPathDB" id="FungiDB:CLCR_01549"/>
<comment type="caution">
    <text evidence="2">The sequence shown here is derived from an EMBL/GenBank/DDBJ whole genome shotgun (WGS) entry which is preliminary data.</text>
</comment>
<reference evidence="3" key="1">
    <citation type="submission" date="2015-07" db="EMBL/GenBank/DDBJ databases">
        <authorList>
            <person name="Teixeira M.M."/>
            <person name="Souza R.C."/>
            <person name="Almeida L.G."/>
            <person name="Vicente V.A."/>
            <person name="de Hoog S."/>
            <person name="Bocca A.L."/>
            <person name="de Almeida S.R."/>
            <person name="Vasconcelos A.T."/>
            <person name="Felipe M.S."/>
        </authorList>
    </citation>
    <scope>NUCLEOTIDE SEQUENCE [LARGE SCALE GENOMIC DNA]</scope>
    <source>
        <strain evidence="3">KSF</strain>
    </source>
</reference>
<feature type="region of interest" description="Disordered" evidence="1">
    <location>
        <begin position="389"/>
        <end position="501"/>
    </location>
</feature>
<name>A0A1C1CB31_9EURO</name>
<dbReference type="AlphaFoldDB" id="A0A1C1CB31"/>
<dbReference type="OrthoDB" id="10433996at2759"/>
<protein>
    <submittedName>
        <fullName evidence="2">Uncharacterized protein</fullName>
    </submittedName>
</protein>
<gene>
    <name evidence="2" type="ORF">CLCR_01549</name>
</gene>
<dbReference type="VEuPathDB" id="FungiDB:G647_03645"/>
<feature type="region of interest" description="Disordered" evidence="1">
    <location>
        <begin position="256"/>
        <end position="370"/>
    </location>
</feature>
<feature type="compositionally biased region" description="Basic and acidic residues" evidence="1">
    <location>
        <begin position="343"/>
        <end position="355"/>
    </location>
</feature>
<proteinExistence type="predicted"/>
<keyword evidence="3" id="KW-1185">Reference proteome</keyword>